<feature type="transmembrane region" description="Helical" evidence="9">
    <location>
        <begin position="348"/>
        <end position="369"/>
    </location>
</feature>
<dbReference type="RefSeq" id="WP_274231873.1">
    <property type="nucleotide sequence ID" value="NZ_BAABHQ010000009.1"/>
</dbReference>
<keyword evidence="4" id="KW-1003">Cell membrane</keyword>
<comment type="similarity">
    <text evidence="2">Belongs to the tellurite-resistance/dicarboxylate transporter (TDT) family.</text>
</comment>
<feature type="transmembrane region" description="Helical" evidence="9">
    <location>
        <begin position="237"/>
        <end position="256"/>
    </location>
</feature>
<keyword evidence="6 9" id="KW-1133">Transmembrane helix</keyword>
<keyword evidence="11" id="KW-1185">Reference proteome</keyword>
<dbReference type="InterPro" id="IPR038665">
    <property type="entry name" value="Voltage-dep_anion_channel_sf"/>
</dbReference>
<evidence type="ECO:0000256" key="6">
    <source>
        <dbReference type="ARBA" id="ARBA00022989"/>
    </source>
</evidence>
<evidence type="ECO:0000313" key="10">
    <source>
        <dbReference type="EMBL" id="GAA4881274.1"/>
    </source>
</evidence>
<evidence type="ECO:0000256" key="2">
    <source>
        <dbReference type="ARBA" id="ARBA00008566"/>
    </source>
</evidence>
<evidence type="ECO:0000256" key="8">
    <source>
        <dbReference type="SAM" id="MobiDB-lite"/>
    </source>
</evidence>
<dbReference type="Pfam" id="PF03595">
    <property type="entry name" value="SLAC1"/>
    <property type="match status" value="1"/>
</dbReference>
<keyword evidence="3" id="KW-0813">Transport</keyword>
<dbReference type="InterPro" id="IPR004695">
    <property type="entry name" value="SLAC1/Mae1/Ssu1/TehA"/>
</dbReference>
<sequence>MTRQDRRPYRPATGATNLDAMLQATVPHPGALAPSRDERPAPNPRPARRRLLRELEHPRDVVAHLGPNWFSTVMGTGIVGGAAASLPVRFPGLTAFATVVWGLAALLLVALVAAWGVHWVRHTETARGHAADPVMAQSYGAVAMAVMTVGAGAVLLGPPVLGTTTAVAVSGTLWAIGTVLGLATAVGVPYLMIIRHEVRDDAVSGAWLMPVVPPMVSAADGALLIPHLAAGTARTTMLLACTAMVGAAVLATLALLPQIWRRLVVHGTGPAAAVPTTWIVLGPLGQSITAVNLLGTQAAGALPEPYATGAAVLGLLYGVPVWGFAVIWLALAAAVTLRTARRGLPFSLTWWSFTFPVGTLVTGTSALAARVPLPALDVAAIALYLLLVAAWALVAVRTVHGGLVRGHLFAGPTAAPTVHLR</sequence>
<feature type="transmembrane region" description="Helical" evidence="9">
    <location>
        <begin position="138"/>
        <end position="161"/>
    </location>
</feature>
<gene>
    <name evidence="10" type="ORF">GCM10023203_35700</name>
</gene>
<protein>
    <submittedName>
        <fullName evidence="10">TDT family transporter</fullName>
    </submittedName>
</protein>
<evidence type="ECO:0000256" key="4">
    <source>
        <dbReference type="ARBA" id="ARBA00022475"/>
    </source>
</evidence>
<evidence type="ECO:0000256" key="9">
    <source>
        <dbReference type="SAM" id="Phobius"/>
    </source>
</evidence>
<comment type="subcellular location">
    <subcellularLocation>
        <location evidence="1">Cell membrane</location>
        <topology evidence="1">Multi-pass membrane protein</topology>
    </subcellularLocation>
</comment>
<evidence type="ECO:0000256" key="7">
    <source>
        <dbReference type="ARBA" id="ARBA00023136"/>
    </source>
</evidence>
<evidence type="ECO:0000256" key="3">
    <source>
        <dbReference type="ARBA" id="ARBA00022448"/>
    </source>
</evidence>
<feature type="transmembrane region" description="Helical" evidence="9">
    <location>
        <begin position="94"/>
        <end position="117"/>
    </location>
</feature>
<organism evidence="10 11">
    <name type="scientific">Actinomycetospora straminea</name>
    <dbReference type="NCBI Taxonomy" id="663607"/>
    <lineage>
        <taxon>Bacteria</taxon>
        <taxon>Bacillati</taxon>
        <taxon>Actinomycetota</taxon>
        <taxon>Actinomycetes</taxon>
        <taxon>Pseudonocardiales</taxon>
        <taxon>Pseudonocardiaceae</taxon>
        <taxon>Actinomycetospora</taxon>
    </lineage>
</organism>
<evidence type="ECO:0000256" key="1">
    <source>
        <dbReference type="ARBA" id="ARBA00004651"/>
    </source>
</evidence>
<dbReference type="PANTHER" id="PTHR31686:SF1">
    <property type="entry name" value="SULFITE EFFLUX PUMP SSU1"/>
    <property type="match status" value="1"/>
</dbReference>
<keyword evidence="7 9" id="KW-0472">Membrane</keyword>
<accession>A0ABP9EK30</accession>
<dbReference type="EMBL" id="BAABHQ010000009">
    <property type="protein sequence ID" value="GAA4881274.1"/>
    <property type="molecule type" value="Genomic_DNA"/>
</dbReference>
<feature type="transmembrane region" description="Helical" evidence="9">
    <location>
        <begin position="69"/>
        <end position="88"/>
    </location>
</feature>
<feature type="transmembrane region" description="Helical" evidence="9">
    <location>
        <begin position="315"/>
        <end position="336"/>
    </location>
</feature>
<comment type="caution">
    <text evidence="10">The sequence shown here is derived from an EMBL/GenBank/DDBJ whole genome shotgun (WGS) entry which is preliminary data.</text>
</comment>
<feature type="transmembrane region" description="Helical" evidence="9">
    <location>
        <begin position="205"/>
        <end position="225"/>
    </location>
</feature>
<dbReference type="Gene3D" id="1.50.10.150">
    <property type="entry name" value="Voltage-dependent anion channel"/>
    <property type="match status" value="1"/>
</dbReference>
<dbReference type="InterPro" id="IPR051629">
    <property type="entry name" value="Sulfite_efflux_TDT"/>
</dbReference>
<keyword evidence="5 9" id="KW-0812">Transmembrane</keyword>
<proteinExistence type="inferred from homology"/>
<evidence type="ECO:0000313" key="11">
    <source>
        <dbReference type="Proteomes" id="UP001500457"/>
    </source>
</evidence>
<feature type="transmembrane region" description="Helical" evidence="9">
    <location>
        <begin position="375"/>
        <end position="396"/>
    </location>
</feature>
<evidence type="ECO:0000256" key="5">
    <source>
        <dbReference type="ARBA" id="ARBA00022692"/>
    </source>
</evidence>
<dbReference type="CDD" id="cd09320">
    <property type="entry name" value="TDT_like_2"/>
    <property type="match status" value="1"/>
</dbReference>
<feature type="region of interest" description="Disordered" evidence="8">
    <location>
        <begin position="1"/>
        <end position="45"/>
    </location>
</feature>
<dbReference type="Proteomes" id="UP001500457">
    <property type="component" value="Unassembled WGS sequence"/>
</dbReference>
<name>A0ABP9EK30_9PSEU</name>
<reference evidence="11" key="1">
    <citation type="journal article" date="2019" name="Int. J. Syst. Evol. Microbiol.">
        <title>The Global Catalogue of Microorganisms (GCM) 10K type strain sequencing project: providing services to taxonomists for standard genome sequencing and annotation.</title>
        <authorList>
            <consortium name="The Broad Institute Genomics Platform"/>
            <consortium name="The Broad Institute Genome Sequencing Center for Infectious Disease"/>
            <person name="Wu L."/>
            <person name="Ma J."/>
        </authorList>
    </citation>
    <scope>NUCLEOTIDE SEQUENCE [LARGE SCALE GENOMIC DNA]</scope>
    <source>
        <strain evidence="11">JCM 17983</strain>
    </source>
</reference>
<feature type="transmembrane region" description="Helical" evidence="9">
    <location>
        <begin position="173"/>
        <end position="193"/>
    </location>
</feature>
<dbReference type="PANTHER" id="PTHR31686">
    <property type="match status" value="1"/>
</dbReference>